<feature type="transmembrane region" description="Helical" evidence="1">
    <location>
        <begin position="23"/>
        <end position="45"/>
    </location>
</feature>
<gene>
    <name evidence="2" type="ORF">COF62_19580</name>
</gene>
<evidence type="ECO:0000313" key="2">
    <source>
        <dbReference type="EMBL" id="PHE10006.1"/>
    </source>
</evidence>
<evidence type="ECO:0000313" key="3">
    <source>
        <dbReference type="Proteomes" id="UP000224044"/>
    </source>
</evidence>
<evidence type="ECO:0000256" key="1">
    <source>
        <dbReference type="SAM" id="Phobius"/>
    </source>
</evidence>
<name>A0A2B5N3L2_9BACI</name>
<keyword evidence="1" id="KW-0812">Transmembrane</keyword>
<keyword evidence="1" id="KW-1133">Transmembrane helix</keyword>
<dbReference type="AlphaFoldDB" id="A0A2B5N3L2"/>
<sequence length="145" mass="17113">MTPNEIGIIEKIFVSITEGDKPFMVLFAIIMLFVIFMSIKVMGYVRSVSDSHKEQITSMNENMKEQREDHYKMIAEDRLRSDNRERELFVNLEKNTQQLEGIATTLKEVQFNFTSLENKVTQNFDYLEKEIESVKIKVSKKENYE</sequence>
<dbReference type="Proteomes" id="UP000224044">
    <property type="component" value="Unassembled WGS sequence"/>
</dbReference>
<proteinExistence type="predicted"/>
<comment type="caution">
    <text evidence="2">The sequence shown here is derived from an EMBL/GenBank/DDBJ whole genome shotgun (WGS) entry which is preliminary data.</text>
</comment>
<protein>
    <submittedName>
        <fullName evidence="2">Uncharacterized protein</fullName>
    </submittedName>
</protein>
<dbReference type="EMBL" id="NUSY01000030">
    <property type="protein sequence ID" value="PHE10006.1"/>
    <property type="molecule type" value="Genomic_DNA"/>
</dbReference>
<keyword evidence="1" id="KW-0472">Membrane</keyword>
<dbReference type="RefSeq" id="WP_097881409.1">
    <property type="nucleotide sequence ID" value="NZ_JBALNA010000227.1"/>
</dbReference>
<organism evidence="2 3">
    <name type="scientific">Bacillus toyonensis</name>
    <dbReference type="NCBI Taxonomy" id="155322"/>
    <lineage>
        <taxon>Bacteria</taxon>
        <taxon>Bacillati</taxon>
        <taxon>Bacillota</taxon>
        <taxon>Bacilli</taxon>
        <taxon>Bacillales</taxon>
        <taxon>Bacillaceae</taxon>
        <taxon>Bacillus</taxon>
        <taxon>Bacillus cereus group</taxon>
    </lineage>
</organism>
<reference evidence="2 3" key="1">
    <citation type="submission" date="2017-09" db="EMBL/GenBank/DDBJ databases">
        <title>Large-scale bioinformatics analysis of Bacillus genomes uncovers conserved roles of natural products in bacterial physiology.</title>
        <authorList>
            <consortium name="Agbiome Team Llc"/>
            <person name="Bleich R.M."/>
            <person name="Grubbs K.J."/>
            <person name="Santa Maria K.C."/>
            <person name="Allen S.E."/>
            <person name="Farag S."/>
            <person name="Shank E.A."/>
            <person name="Bowers A."/>
        </authorList>
    </citation>
    <scope>NUCLEOTIDE SEQUENCE [LARGE SCALE GENOMIC DNA]</scope>
    <source>
        <strain evidence="2 3">AFS042148</strain>
    </source>
</reference>
<accession>A0A2B5N3L2</accession>